<proteinExistence type="inferred from homology"/>
<dbReference type="InterPro" id="IPR050592">
    <property type="entry name" value="GDSL_lipolytic_enzyme"/>
</dbReference>
<dbReference type="InterPro" id="IPR001087">
    <property type="entry name" value="GDSL"/>
</dbReference>
<evidence type="ECO:0000256" key="1">
    <source>
        <dbReference type="ARBA" id="ARBA00008668"/>
    </source>
</evidence>
<dbReference type="EMBL" id="MLFT02000246">
    <property type="protein sequence ID" value="PHT28248.1"/>
    <property type="molecule type" value="Genomic_DNA"/>
</dbReference>
<dbReference type="GO" id="GO:0006629">
    <property type="term" value="P:lipid metabolic process"/>
    <property type="evidence" value="ECO:0007669"/>
    <property type="project" value="InterPro"/>
</dbReference>
<gene>
    <name evidence="2" type="ORF">CQW23_32156</name>
</gene>
<keyword evidence="3" id="KW-1185">Reference proteome</keyword>
<reference evidence="3" key="2">
    <citation type="journal article" date="2017" name="J. Anim. Genet.">
        <title>Multiple reference genome sequences of hot pepper reveal the massive evolution of plant disease resistance genes by retroduplication.</title>
        <authorList>
            <person name="Kim S."/>
            <person name="Park J."/>
            <person name="Yeom S.-I."/>
            <person name="Kim Y.-M."/>
            <person name="Seo E."/>
            <person name="Kim K.-T."/>
            <person name="Kim M.-S."/>
            <person name="Lee J.M."/>
            <person name="Cheong K."/>
            <person name="Shin H.-S."/>
            <person name="Kim S.-B."/>
            <person name="Han K."/>
            <person name="Lee J."/>
            <person name="Park M."/>
            <person name="Lee H.-A."/>
            <person name="Lee H.-Y."/>
            <person name="Lee Y."/>
            <person name="Oh S."/>
            <person name="Lee J.H."/>
            <person name="Choi E."/>
            <person name="Choi E."/>
            <person name="Lee S.E."/>
            <person name="Jeon J."/>
            <person name="Kim H."/>
            <person name="Choi G."/>
            <person name="Song H."/>
            <person name="Lee J."/>
            <person name="Lee S.-C."/>
            <person name="Kwon J.-K."/>
            <person name="Lee H.-Y."/>
            <person name="Koo N."/>
            <person name="Hong Y."/>
            <person name="Kim R.W."/>
            <person name="Kang W.-H."/>
            <person name="Huh J.H."/>
            <person name="Kang B.-C."/>
            <person name="Yang T.-J."/>
            <person name="Lee Y.-H."/>
            <person name="Bennetzen J.L."/>
            <person name="Choi D."/>
        </authorList>
    </citation>
    <scope>NUCLEOTIDE SEQUENCE [LARGE SCALE GENOMIC DNA]</scope>
    <source>
        <strain evidence="3">cv. PBC81</strain>
    </source>
</reference>
<dbReference type="InterPro" id="IPR035669">
    <property type="entry name" value="SGNH_plant_lipase-like"/>
</dbReference>
<evidence type="ECO:0000313" key="2">
    <source>
        <dbReference type="EMBL" id="PHT28248.1"/>
    </source>
</evidence>
<comment type="similarity">
    <text evidence="1">Belongs to the 'GDSL' lipolytic enzyme family.</text>
</comment>
<accession>A0A2G2V5Q3</accession>
<reference evidence="2 3" key="1">
    <citation type="journal article" date="2017" name="Genome Biol.">
        <title>New reference genome sequences of hot pepper reveal the massive evolution of plant disease-resistance genes by retroduplication.</title>
        <authorList>
            <person name="Kim S."/>
            <person name="Park J."/>
            <person name="Yeom S.I."/>
            <person name="Kim Y.M."/>
            <person name="Seo E."/>
            <person name="Kim K.T."/>
            <person name="Kim M.S."/>
            <person name="Lee J.M."/>
            <person name="Cheong K."/>
            <person name="Shin H.S."/>
            <person name="Kim S.B."/>
            <person name="Han K."/>
            <person name="Lee J."/>
            <person name="Park M."/>
            <person name="Lee H.A."/>
            <person name="Lee H.Y."/>
            <person name="Lee Y."/>
            <person name="Oh S."/>
            <person name="Lee J.H."/>
            <person name="Choi E."/>
            <person name="Choi E."/>
            <person name="Lee S.E."/>
            <person name="Jeon J."/>
            <person name="Kim H."/>
            <person name="Choi G."/>
            <person name="Song H."/>
            <person name="Lee J."/>
            <person name="Lee S.C."/>
            <person name="Kwon J.K."/>
            <person name="Lee H.Y."/>
            <person name="Koo N."/>
            <person name="Hong Y."/>
            <person name="Kim R.W."/>
            <person name="Kang W.H."/>
            <person name="Huh J.H."/>
            <person name="Kang B.C."/>
            <person name="Yang T.J."/>
            <person name="Lee Y.H."/>
            <person name="Bennetzen J.L."/>
            <person name="Choi D."/>
        </authorList>
    </citation>
    <scope>NUCLEOTIDE SEQUENCE [LARGE SCALE GENOMIC DNA]</scope>
    <source>
        <strain evidence="3">cv. PBC81</strain>
    </source>
</reference>
<dbReference type="InterPro" id="IPR036514">
    <property type="entry name" value="SGNH_hydro_sf"/>
</dbReference>
<dbReference type="Gene3D" id="3.40.50.1110">
    <property type="entry name" value="SGNH hydrolase"/>
    <property type="match status" value="1"/>
</dbReference>
<evidence type="ECO:0008006" key="4">
    <source>
        <dbReference type="Google" id="ProtNLM"/>
    </source>
</evidence>
<dbReference type="Pfam" id="PF00657">
    <property type="entry name" value="Lipase_GDSL"/>
    <property type="match status" value="1"/>
</dbReference>
<dbReference type="GO" id="GO:0016298">
    <property type="term" value="F:lipase activity"/>
    <property type="evidence" value="ECO:0007669"/>
    <property type="project" value="InterPro"/>
</dbReference>
<dbReference type="PANTHER" id="PTHR45642:SF138">
    <property type="entry name" value="GDSL ESTERASE_LIPASE EXL3-LIKE"/>
    <property type="match status" value="1"/>
</dbReference>
<dbReference type="AlphaFoldDB" id="A0A2G2V5Q3"/>
<protein>
    <recommendedName>
        <fullName evidence="4">GDSL esterase/lipase</fullName>
    </recommendedName>
</protein>
<dbReference type="InterPro" id="IPR008265">
    <property type="entry name" value="Lipase_GDSL_AS"/>
</dbReference>
<dbReference type="PANTHER" id="PTHR45642">
    <property type="entry name" value="GDSL ESTERASE/LIPASE EXL3"/>
    <property type="match status" value="1"/>
</dbReference>
<sequence length="334" mass="37031">MADHEQPYNVNGIFPAVFVFGDSLVDTGNNNWFPTLAKGNMPQHGKNFEGGKATGRFCDGKIPSDILVEELGIKELLPPYLDPTLEAKDLITGVSFASAASGYDPQTGVFLPVLPLQKQLELFKEYIGKIKGIVGETRALEIVKESLYVVATGNNDIQLNPSSSLNPSYIDIMLNFASTFLQDLNKLGARKIGVAGVLAMGCLPVIRNTLGGIERNCVDSINEKVYMFNNKLSTEINSLSNKFPDAKMVYIDVYNIMLDLLNNPTKYGYKITKNGCCAFLGRVDLLANCPIPCSNDYDYLFWDGYHFTERNYRIVVKQILQQHLQTFISSPNSP</sequence>
<dbReference type="PROSITE" id="PS01098">
    <property type="entry name" value="LIPASE_GDSL_SER"/>
    <property type="match status" value="1"/>
</dbReference>
<dbReference type="SUPFAM" id="SSF52266">
    <property type="entry name" value="SGNH hydrolase"/>
    <property type="match status" value="1"/>
</dbReference>
<comment type="caution">
    <text evidence="2">The sequence shown here is derived from an EMBL/GenBank/DDBJ whole genome shotgun (WGS) entry which is preliminary data.</text>
</comment>
<dbReference type="GO" id="GO:0005576">
    <property type="term" value="C:extracellular region"/>
    <property type="evidence" value="ECO:0007669"/>
    <property type="project" value="TreeGrafter"/>
</dbReference>
<name>A0A2G2V5Q3_CAPBA</name>
<dbReference type="CDD" id="cd01837">
    <property type="entry name" value="SGNH_plant_lipase_like"/>
    <property type="match status" value="1"/>
</dbReference>
<dbReference type="Proteomes" id="UP000224567">
    <property type="component" value="Unassembled WGS sequence"/>
</dbReference>
<dbReference type="OrthoDB" id="1600564at2759"/>
<organism evidence="2 3">
    <name type="scientific">Capsicum baccatum</name>
    <name type="common">Peruvian pepper</name>
    <dbReference type="NCBI Taxonomy" id="33114"/>
    <lineage>
        <taxon>Eukaryota</taxon>
        <taxon>Viridiplantae</taxon>
        <taxon>Streptophyta</taxon>
        <taxon>Embryophyta</taxon>
        <taxon>Tracheophyta</taxon>
        <taxon>Spermatophyta</taxon>
        <taxon>Magnoliopsida</taxon>
        <taxon>eudicotyledons</taxon>
        <taxon>Gunneridae</taxon>
        <taxon>Pentapetalae</taxon>
        <taxon>asterids</taxon>
        <taxon>lamiids</taxon>
        <taxon>Solanales</taxon>
        <taxon>Solanaceae</taxon>
        <taxon>Solanoideae</taxon>
        <taxon>Capsiceae</taxon>
        <taxon>Capsicum</taxon>
    </lineage>
</organism>
<evidence type="ECO:0000313" key="3">
    <source>
        <dbReference type="Proteomes" id="UP000224567"/>
    </source>
</evidence>